<sequence length="53" mass="5627">MFPDQPEKPLNLAHIVPPRPVTSMNDTLFSHSVPSSGSPFITRSSDGAFGGCV</sequence>
<evidence type="ECO:0007829" key="3">
    <source>
        <dbReference type="PeptideAtlas" id="A0A7P0TAU5"/>
    </source>
</evidence>
<accession>A0A7P0TAU5</accession>
<keyword evidence="3" id="KW-1267">Proteomics identification</keyword>
<reference evidence="1" key="4">
    <citation type="submission" date="2025-08" db="UniProtKB">
        <authorList>
            <consortium name="Ensembl"/>
        </authorList>
    </citation>
    <scope>IDENTIFICATION</scope>
</reference>
<organism evidence="1 2">
    <name type="scientific">Homo sapiens</name>
    <name type="common">Human</name>
    <dbReference type="NCBI Taxonomy" id="9606"/>
    <lineage>
        <taxon>Eukaryota</taxon>
        <taxon>Metazoa</taxon>
        <taxon>Chordata</taxon>
        <taxon>Craniata</taxon>
        <taxon>Vertebrata</taxon>
        <taxon>Euteleostomi</taxon>
        <taxon>Mammalia</taxon>
        <taxon>Eutheria</taxon>
        <taxon>Euarchontoglires</taxon>
        <taxon>Primates</taxon>
        <taxon>Haplorrhini</taxon>
        <taxon>Catarrhini</taxon>
        <taxon>Hominidae</taxon>
        <taxon>Homo</taxon>
    </lineage>
</organism>
<proteinExistence type="evidence at protein level"/>
<dbReference type="Proteomes" id="UP000005640">
    <property type="component" value="Chromosome 18"/>
</dbReference>
<reference evidence="1 2" key="1">
    <citation type="journal article" date="2001" name="Nature">
        <title>Initial sequencing and analysis of the human genome.</title>
        <authorList>
            <consortium name="International Human Genome Sequencing Consortium"/>
            <person name="Lander E.S."/>
            <person name="Linton L.M."/>
            <person name="Birren B."/>
            <person name="Nusbaum C."/>
            <person name="Zody M.C."/>
            <person name="Baldwin J."/>
            <person name="Devon K."/>
            <person name="Dewar K."/>
            <person name="Doyle M."/>
            <person name="FitzHugh W."/>
            <person name="Funke R."/>
            <person name="Gage D."/>
            <person name="Harris K."/>
            <person name="Heaford A."/>
            <person name="Howland J."/>
            <person name="Kann L."/>
            <person name="Lehoczky J."/>
            <person name="LeVine R."/>
            <person name="McEwan P."/>
            <person name="McKernan K."/>
            <person name="Meldrim J."/>
            <person name="Mesirov J.P."/>
            <person name="Miranda C."/>
            <person name="Morris W."/>
            <person name="Naylor J."/>
            <person name="Raymond C."/>
            <person name="Rosetti M."/>
            <person name="Santos R."/>
            <person name="Sheridan A."/>
            <person name="Sougnez C."/>
            <person name="Stange-Thomann N."/>
            <person name="Stojanovic N."/>
            <person name="Subramanian A."/>
            <person name="Wyman D."/>
            <person name="Rogers J."/>
            <person name="Sulston J."/>
            <person name="Ainscough R."/>
            <person name="Beck S."/>
            <person name="Bentley D."/>
            <person name="Burton J."/>
            <person name="Clee C."/>
            <person name="Carter N."/>
            <person name="Coulson A."/>
            <person name="Deadman R."/>
            <person name="Deloukas P."/>
            <person name="Dunham A."/>
            <person name="Dunham I."/>
            <person name="Durbin R."/>
            <person name="French L."/>
            <person name="Grafham D."/>
            <person name="Gregory S."/>
            <person name="Hubbard T."/>
            <person name="Humphray S."/>
            <person name="Hunt A."/>
            <person name="Jones M."/>
            <person name="Lloyd C."/>
            <person name="McMurray A."/>
            <person name="Matthews L."/>
            <person name="Mercer S."/>
            <person name="Milne S."/>
            <person name="Mullikin J.C."/>
            <person name="Mungall A."/>
            <person name="Plumb R."/>
            <person name="Ross M."/>
            <person name="Shownkeen R."/>
            <person name="Sims S."/>
            <person name="Waterston R.H."/>
            <person name="Wilson R.K."/>
            <person name="Hillier L.W."/>
            <person name="McPherson J.D."/>
            <person name="Marra M.A."/>
            <person name="Mardis E.R."/>
            <person name="Fulton L.A."/>
            <person name="Chinwalla A.T."/>
            <person name="Pepin K.H."/>
            <person name="Gish W.R."/>
            <person name="Chissoe S.L."/>
            <person name="Wendl M.C."/>
            <person name="Delehaunty K.D."/>
            <person name="Miner T.L."/>
            <person name="Delehaunty A."/>
            <person name="Kramer J.B."/>
            <person name="Cook L.L."/>
            <person name="Fulton R.S."/>
            <person name="Johnson D.L."/>
            <person name="Minx P.J."/>
            <person name="Clifton S.W."/>
            <person name="Hawkins T."/>
            <person name="Branscomb E."/>
            <person name="Predki P."/>
            <person name="Richardson P."/>
            <person name="Wenning S."/>
            <person name="Slezak T."/>
            <person name="Doggett N."/>
            <person name="Cheng J.F."/>
            <person name="Olsen A."/>
            <person name="Lucas S."/>
            <person name="Elkin C."/>
            <person name="Uberbacher E."/>
            <person name="Frazier M."/>
            <person name="Gibbs R.A."/>
            <person name="Muzny D.M."/>
            <person name="Scherer S.E."/>
            <person name="Bouck J.B."/>
            <person name="Sodergren E.J."/>
            <person name="Worley K.C."/>
            <person name="Rives C.M."/>
            <person name="Gorrell J.H."/>
            <person name="Metzker M.L."/>
            <person name="Naylor S.L."/>
            <person name="Kucherlapati R.S."/>
            <person name="Nelson D.L."/>
            <person name="Weinstock G.M."/>
            <person name="Sakaki Y."/>
            <person name="Fujiyama A."/>
            <person name="Hattori M."/>
            <person name="Yada T."/>
            <person name="Toyoda A."/>
            <person name="Itoh T."/>
            <person name="Kawagoe C."/>
            <person name="Watanabe H."/>
            <person name="Totoki Y."/>
            <person name="Taylor T."/>
            <person name="Weissenbach J."/>
            <person name="Heilig R."/>
            <person name="Saurin W."/>
            <person name="Artiguenave F."/>
            <person name="Brottier P."/>
            <person name="Bruls T."/>
            <person name="Pelletier E."/>
            <person name="Robert C."/>
            <person name="Wincker P."/>
            <person name="Smith D.R."/>
            <person name="Doucette-Stamm L."/>
            <person name="Rubenfield M."/>
            <person name="Weinstock K."/>
            <person name="Lee H.M."/>
            <person name="Dubois J."/>
            <person name="Rosenthal A."/>
            <person name="Platzer M."/>
            <person name="Nyakatura G."/>
            <person name="Taudien S."/>
            <person name="Rump A."/>
            <person name="Yang H."/>
            <person name="Yu J."/>
            <person name="Wang J."/>
            <person name="Huang G."/>
            <person name="Gu J."/>
            <person name="Hood L."/>
            <person name="Rowen L."/>
            <person name="Madan A."/>
            <person name="Qin S."/>
            <person name="Davis R.W."/>
            <person name="Federspiel N.A."/>
            <person name="Abola A.P."/>
            <person name="Proctor M.J."/>
            <person name="Myers R.M."/>
            <person name="Schmutz J."/>
            <person name="Dickson M."/>
            <person name="Grimwood J."/>
            <person name="Cox D.R."/>
            <person name="Olson M.V."/>
            <person name="Kaul R."/>
            <person name="Raymond C."/>
            <person name="Shimizu N."/>
            <person name="Kawasaki K."/>
            <person name="Minoshima S."/>
            <person name="Evans G.A."/>
            <person name="Athanasiou M."/>
            <person name="Schultz R."/>
            <person name="Roe B.A."/>
            <person name="Chen F."/>
            <person name="Pan H."/>
            <person name="Ramser J."/>
            <person name="Lehrach H."/>
            <person name="Reinhardt R."/>
            <person name="McCombie W.R."/>
            <person name="de la Bastide M."/>
            <person name="Dedhia N."/>
            <person name="Blocker H."/>
            <person name="Hornischer K."/>
            <person name="Nordsiek G."/>
            <person name="Agarwala R."/>
            <person name="Aravind L."/>
            <person name="Bailey J.A."/>
            <person name="Bateman A."/>
            <person name="Batzoglou S."/>
            <person name="Birney E."/>
            <person name="Bork P."/>
            <person name="Brown D.G."/>
            <person name="Burge C.B."/>
            <person name="Cerutti L."/>
            <person name="Chen H.C."/>
            <person name="Church D."/>
            <person name="Clamp M."/>
            <person name="Copley R.R."/>
            <person name="Doerks T."/>
            <person name="Eddy S.R."/>
            <person name="Eichler E.E."/>
            <person name="Furey T.S."/>
            <person name="Galagan J."/>
            <person name="Gilbert J.G."/>
            <person name="Harmon C."/>
            <person name="Hayashizaki Y."/>
            <person name="Haussler D."/>
            <person name="Hermjakob H."/>
            <person name="Hokamp K."/>
            <person name="Jang W."/>
            <person name="Johnson L.S."/>
            <person name="Jones T.A."/>
            <person name="Kasif S."/>
            <person name="Kaspryzk A."/>
            <person name="Kennedy S."/>
            <person name="Kent W.J."/>
            <person name="Kitts P."/>
            <person name="Koonin E.V."/>
            <person name="Korf I."/>
            <person name="Kulp D."/>
            <person name="Lancet D."/>
            <person name="Lowe T.M."/>
            <person name="McLysaght A."/>
            <person name="Mikkelsen T."/>
            <person name="Moran J.V."/>
            <person name="Mulder N."/>
            <person name="Pollara V.J."/>
            <person name="Ponting C.P."/>
            <person name="Schuler G."/>
            <person name="Schultz J."/>
            <person name="Slater G."/>
            <person name="Smit A.F."/>
            <person name="Stupka E."/>
            <person name="Szustakowski J."/>
            <person name="Thierry-Mieg D."/>
            <person name="Thierry-Mieg J."/>
            <person name="Wagner L."/>
            <person name="Wallis J."/>
            <person name="Wheeler R."/>
            <person name="Williams A."/>
            <person name="Wolf Y.I."/>
            <person name="Wolfe K.H."/>
            <person name="Yang S.P."/>
            <person name="Yeh R.F."/>
            <person name="Collins F."/>
            <person name="Guyer M.S."/>
            <person name="Peterson J."/>
            <person name="Felsenfeld A."/>
            <person name="Wetterstrand K.A."/>
            <person name="Patrinos A."/>
            <person name="Morgan M.J."/>
            <person name="de Jong P."/>
            <person name="Catanese J.J."/>
            <person name="Osoegawa K."/>
            <person name="Shizuya H."/>
            <person name="Choi S."/>
            <person name="Chen Y.J."/>
        </authorList>
    </citation>
    <scope>NUCLEOTIDE SEQUENCE [LARGE SCALE GENOMIC DNA]</scope>
</reference>
<evidence type="ECO:0000313" key="2">
    <source>
        <dbReference type="Proteomes" id="UP000005640"/>
    </source>
</evidence>
<dbReference type="EMBL" id="AC068506">
    <property type="status" value="NOT_ANNOTATED_CDS"/>
    <property type="molecule type" value="Genomic_DNA"/>
</dbReference>
<dbReference type="EMBL" id="AC022601">
    <property type="status" value="NOT_ANNOTATED_CDS"/>
    <property type="molecule type" value="Genomic_DNA"/>
</dbReference>
<dbReference type="Ensembl" id="ENST00000679731.1">
    <property type="protein sequence ID" value="ENSP00000506345.1"/>
    <property type="gene ID" value="ENSG00000134769.24"/>
</dbReference>
<dbReference type="OpenTargets" id="ENSG00000134769"/>
<dbReference type="EMBL" id="AC103768">
    <property type="status" value="NOT_ANNOTATED_CDS"/>
    <property type="molecule type" value="Genomic_DNA"/>
</dbReference>
<dbReference type="GeneTree" id="ENSGT00940000153897"/>
<reference evidence="1 2" key="2">
    <citation type="journal article" date="2004" name="Nature">
        <title>Finishing the euchromatic sequence of the human genome.</title>
        <authorList>
            <consortium name="International Human Genome Sequencing Consortium"/>
        </authorList>
    </citation>
    <scope>NUCLEOTIDE SEQUENCE [LARGE SCALE GENOMIC DNA]</scope>
</reference>
<evidence type="ECO:0000313" key="1">
    <source>
        <dbReference type="Ensembl" id="ENSP00000506345.1"/>
    </source>
</evidence>
<dbReference type="OrthoDB" id="6019271at2759"/>
<keyword evidence="2" id="KW-1185">Reference proteome</keyword>
<dbReference type="AlphaFoldDB" id="A0A7P0TAU5"/>
<dbReference type="HGNC" id="HGNC:3057">
    <property type="gene designation" value="DTNA"/>
</dbReference>
<name>A0A7P0TAU5_HUMAN</name>
<reference evidence="1 2" key="3">
    <citation type="journal article" date="2005" name="Nature">
        <title>DNA sequence and analysis of human chromosome 18.</title>
        <authorList>
            <person name="Nusbaum C."/>
            <person name="Zody M.C."/>
            <person name="Borowsky M.L."/>
            <person name="Kamal M."/>
            <person name="Kodira C.D."/>
            <person name="Taylor T.D."/>
            <person name="Whittaker C.A."/>
            <person name="Chang J.L."/>
            <person name="Cuomo C.A."/>
            <person name="Dewar K."/>
            <person name="FitzGerald M.G."/>
            <person name="Yang X."/>
            <person name="Abouelleil A."/>
            <person name="Allen N.R."/>
            <person name="Anderson S."/>
            <person name="Bloom T."/>
            <person name="Bugalter B."/>
            <person name="Butler J."/>
            <person name="Cook A."/>
            <person name="DeCaprio D."/>
            <person name="Engels R."/>
            <person name="Garber M."/>
            <person name="Gnirke A."/>
            <person name="Hafez N."/>
            <person name="Hall J.L."/>
            <person name="Norman C.H."/>
            <person name="Itoh T."/>
            <person name="Jaffe D.B."/>
            <person name="Kuroki Y."/>
            <person name="Lehoczky J."/>
            <person name="Lui A."/>
            <person name="Macdonald P."/>
            <person name="Mauceli E."/>
            <person name="Mikkelsen T.S."/>
            <person name="Naylor J.W."/>
            <person name="Nicol R."/>
            <person name="Nguyen C."/>
            <person name="Noguchi H."/>
            <person name="O'Leary S.B."/>
            <person name="O'Neill K."/>
            <person name="Piqani B."/>
            <person name="Smith C.L."/>
            <person name="Talamas J.A."/>
            <person name="Topham K."/>
            <person name="Totoki Y."/>
            <person name="Toyoda A."/>
            <person name="Wain H.M."/>
            <person name="Young S.K."/>
            <person name="Zeng Q."/>
            <person name="Zimmer A.R."/>
            <person name="Fujiyama A."/>
            <person name="Hattori M."/>
            <person name="Birren B.W."/>
            <person name="Sakaki Y."/>
            <person name="Lander E.S."/>
        </authorList>
    </citation>
    <scope>NUCLEOTIDE SEQUENCE [LARGE SCALE GENOMIC DNA]</scope>
</reference>
<reference evidence="1" key="5">
    <citation type="submission" date="2025-09" db="UniProtKB">
        <authorList>
            <consortium name="Ensembl"/>
        </authorList>
    </citation>
    <scope>IDENTIFICATION</scope>
</reference>
<dbReference type="Bgee" id="ENSG00000134769">
    <property type="expression patterns" value="Expressed in medial globus pallidus and 178 other cell types or tissues"/>
</dbReference>
<dbReference type="EMBL" id="AC013290">
    <property type="status" value="NOT_ANNOTATED_CDS"/>
    <property type="molecule type" value="Genomic_DNA"/>
</dbReference>
<protein>
    <submittedName>
        <fullName evidence="1">Dystrobrevin alpha</fullName>
    </submittedName>
</protein>
<gene>
    <name evidence="1" type="primary">DTNA</name>
</gene>
<dbReference type="Ensembl" id="ENST00000679731.1">
    <property type="protein sequence ID" value="ENSP00000506345.1"/>
    <property type="gene ID" value="ENSG00000134769.23"/>
</dbReference>